<evidence type="ECO:0000256" key="6">
    <source>
        <dbReference type="ARBA" id="ARBA00022737"/>
    </source>
</evidence>
<feature type="region of interest" description="Disordered" evidence="17">
    <location>
        <begin position="647"/>
        <end position="680"/>
    </location>
</feature>
<dbReference type="GO" id="GO:0006895">
    <property type="term" value="P:Golgi to endosome transport"/>
    <property type="evidence" value="ECO:0007669"/>
    <property type="project" value="TreeGrafter"/>
</dbReference>
<comment type="function">
    <text evidence="13">Functions as a sorting receptor in the Golgi compartment required for the intracellular sorting and delivery of soluble vacuolar proteins, like carboxypeptidase Y (CPY) and proteinase A. Executes multiple rounds of sorting by cycling between the late Golgi and a prevacuolar endosome-like compartment.</text>
</comment>
<feature type="compositionally biased region" description="Basic and acidic residues" evidence="17">
    <location>
        <begin position="1218"/>
        <end position="1228"/>
    </location>
</feature>
<evidence type="ECO:0000256" key="3">
    <source>
        <dbReference type="ARBA" id="ARBA00015369"/>
    </source>
</evidence>
<organism evidence="21 22">
    <name type="scientific">Lophiotrema nucula</name>
    <dbReference type="NCBI Taxonomy" id="690887"/>
    <lineage>
        <taxon>Eukaryota</taxon>
        <taxon>Fungi</taxon>
        <taxon>Dikarya</taxon>
        <taxon>Ascomycota</taxon>
        <taxon>Pezizomycotina</taxon>
        <taxon>Dothideomycetes</taxon>
        <taxon>Pleosporomycetidae</taxon>
        <taxon>Pleosporales</taxon>
        <taxon>Lophiotremataceae</taxon>
        <taxon>Lophiotrema</taxon>
    </lineage>
</organism>
<evidence type="ECO:0000256" key="2">
    <source>
        <dbReference type="ARBA" id="ARBA00004488"/>
    </source>
</evidence>
<evidence type="ECO:0000256" key="16">
    <source>
        <dbReference type="ARBA" id="ARBA00031902"/>
    </source>
</evidence>
<dbReference type="PANTHER" id="PTHR12106">
    <property type="entry name" value="SORTILIN RELATED"/>
    <property type="match status" value="1"/>
</dbReference>
<feature type="domain" description="VPS10" evidence="20">
    <location>
        <begin position="706"/>
        <end position="1345"/>
    </location>
</feature>
<feature type="compositionally biased region" description="Basic and acidic residues" evidence="17">
    <location>
        <begin position="655"/>
        <end position="666"/>
    </location>
</feature>
<evidence type="ECO:0000256" key="15">
    <source>
        <dbReference type="ARBA" id="ARBA00031354"/>
    </source>
</evidence>
<dbReference type="InterPro" id="IPR006581">
    <property type="entry name" value="VPS10"/>
</dbReference>
<keyword evidence="4" id="KW-0813">Transport</keyword>
<keyword evidence="5 18" id="KW-0812">Transmembrane</keyword>
<evidence type="ECO:0000256" key="10">
    <source>
        <dbReference type="ARBA" id="ARBA00023136"/>
    </source>
</evidence>
<dbReference type="GO" id="GO:0016020">
    <property type="term" value="C:membrane"/>
    <property type="evidence" value="ECO:0007669"/>
    <property type="project" value="InterPro"/>
</dbReference>
<feature type="region of interest" description="Disordered" evidence="17">
    <location>
        <begin position="1205"/>
        <end position="1228"/>
    </location>
</feature>
<dbReference type="EMBL" id="ML977360">
    <property type="protein sequence ID" value="KAF2106665.1"/>
    <property type="molecule type" value="Genomic_DNA"/>
</dbReference>
<keyword evidence="22" id="KW-1185">Reference proteome</keyword>
<evidence type="ECO:0000256" key="5">
    <source>
        <dbReference type="ARBA" id="ARBA00022692"/>
    </source>
</evidence>
<proteinExistence type="predicted"/>
<dbReference type="Pfam" id="PF15902">
    <property type="entry name" value="Sortilin-Vps10"/>
    <property type="match status" value="2"/>
</dbReference>
<dbReference type="InterPro" id="IPR031777">
    <property type="entry name" value="Sortilin_C"/>
</dbReference>
<evidence type="ECO:0000313" key="21">
    <source>
        <dbReference type="EMBL" id="KAF2106665.1"/>
    </source>
</evidence>
<dbReference type="InterPro" id="IPR050310">
    <property type="entry name" value="VPS10-sortilin"/>
</dbReference>
<evidence type="ECO:0000256" key="11">
    <source>
        <dbReference type="ARBA" id="ARBA00023170"/>
    </source>
</evidence>
<dbReference type="Proteomes" id="UP000799770">
    <property type="component" value="Unassembled WGS sequence"/>
</dbReference>
<dbReference type="SMART" id="SM00602">
    <property type="entry name" value="VPS10"/>
    <property type="match status" value="2"/>
</dbReference>
<protein>
    <recommendedName>
        <fullName evidence="3">Vacuolar protein sorting/targeting protein 10</fullName>
    </recommendedName>
    <alternativeName>
        <fullName evidence="15">Carboxypeptidase Y receptor</fullName>
    </alternativeName>
    <alternativeName>
        <fullName evidence="14 16">Sortilin VPS10</fullName>
    </alternativeName>
</protein>
<evidence type="ECO:0000256" key="19">
    <source>
        <dbReference type="SAM" id="SignalP"/>
    </source>
</evidence>
<feature type="chain" id="PRO_5025600311" description="Vacuolar protein sorting/targeting protein 10" evidence="19">
    <location>
        <begin position="23"/>
        <end position="1484"/>
    </location>
</feature>
<evidence type="ECO:0000256" key="8">
    <source>
        <dbReference type="ARBA" id="ARBA00022989"/>
    </source>
</evidence>
<evidence type="ECO:0000256" key="1">
    <source>
        <dbReference type="ARBA" id="ARBA00004166"/>
    </source>
</evidence>
<sequence length="1484" mass="165759">MKFLEGLLLPALLLARSPIASAKDDGPLVEVTPFDSELGNILFFDDSEVALLGEIETGHIFRSEDAGKTWAKQKDEDGTQLQTLGILKNPYDNKVAIAVGERQHWITHNRGEKWTSFKTKSYPSLWGSPVGWHAGDSKKIIFSTLEHCDSGPCIGESYYTTDGFKSDPKLLRADRKMCMWARSSDRFLADKSDHEDRALCIVKGKFSGLYKDFRLVISDDFFDSEDEPGVDNGRTVSGMANMASVKGYFVVAAKAEHSTELALYVTDDTATWHQAQFGEGKIEQDAYTILESTNYSIQVDVVTSRFANIGSLYTSNSNGTYFTKNIDNTNRNMDGFVDFEKIANIQGIVLVNIVDNADQPLALKKIKSQISFSDGRDWNGLKTDDDEDLHLHSVTNLHNSGRVFSSPAPGFVMGVGNTGKYLGQYTDGNLYVSRDAGLTWNKALDEAHKYEFGDDGSVLVAVYDEGDTKKIMYSFKHGQKDSWKAYEFDSKIRFRELTTIPDSTALKFIAYGAQVDGDKGGRKFVVVHIDFTGMLSKCKDSDFDNDWTVDLDKSGKASCVMGHTQTFRRRKSSAECFIGEEFKDPMPRYEPCDCDEVRDYECDFNFRPEGTGKDKKCVPSGALSLPDGACKNDAKSYKGSSGWRKIPGNQCKGKTPKDDEVERPCDETSNPPTSEQPTSKVTAFSGKSFREHYYLERPIKTDDTDETIVMLTNEREAWITHNHGKEWKKVVEEEIVAIYPHMYNNDRVFFLTAKEKVYYSTRRGLIKDDFHDFTAPTPPQHDFQVMQFHPKNPEWIIWLGGEHCSGNERGCHTVASVSQGNGVDWKTMMSYVKKCAFVWREQGRQVDEKLTFCEQYTNEDMGAPLELIVSEDWFASKDVKFKSVVAFATMSEFIIVATKGEDGKSLKLDASLDGKTFADARFPPKFEVDHQTAYTVLDSSTHSVFLHVTVNPRPGQEYGSIIKSNSNGTSYVLSLNSVNRNTGGYVDFEKMQGVEGVAMANIVANIDAVNSGEKKKKKTKITHNDGADWQYLPAPEKDVNGKKFGCNTNDLEKCSLHIHGYTERPDPRETYSSPTAVGIMMGIGNVGEFLGPVGEASTWITTDAGITWSHVKEGNYAWEYGDQGSVIVIVNRAEATRRLYFTLDMGKTWKDYEFHTHEVSVESITTVPSDTSLNFLIWGKTGKDLVTINVDFTRLPEFKEQCKLTDSDPESQDYDLWSPKHPEQEREGVPQPECLFGHISYYHRKKESSKCYQGHLDDVLHDQSQNCSCARRDFECDYNYERMPGGECQLIKGLNPPEAKSVCDKKGVKEYWEITGYRKIPISTCSGGSEMDHTSVVKPCPGYEKEFQKKHGISGFGIFLAVVIPFVAAGGIGYYVWKNWDGKFGRIRLGDGTMGSAGESPWITWPVAAISAIVAVVVAVPMLIGSAWRAVAGRFGGGYDRLGGGGYGGRTYNTRSSFARGRGDYAVVDPDEGELLGDESDEDV</sequence>
<keyword evidence="11" id="KW-0675">Receptor</keyword>
<comment type="subcellular location">
    <subcellularLocation>
        <location evidence="1">Golgi apparatus</location>
        <location evidence="1">trans-Golgi network membrane</location>
        <topology evidence="1">Multi-pass membrane protein</topology>
    </subcellularLocation>
    <subcellularLocation>
        <location evidence="2">Prevacuolar compartment membrane</location>
        <topology evidence="2">Multi-pass membrane protein</topology>
    </subcellularLocation>
</comment>
<keyword evidence="10 18" id="KW-0472">Membrane</keyword>
<feature type="transmembrane region" description="Helical" evidence="18">
    <location>
        <begin position="1355"/>
        <end position="1377"/>
    </location>
</feature>
<dbReference type="Pfam" id="PF15901">
    <property type="entry name" value="Sortilin_C"/>
    <property type="match status" value="2"/>
</dbReference>
<evidence type="ECO:0000256" key="7">
    <source>
        <dbReference type="ARBA" id="ARBA00022927"/>
    </source>
</evidence>
<evidence type="ECO:0000313" key="22">
    <source>
        <dbReference type="Proteomes" id="UP000799770"/>
    </source>
</evidence>
<keyword evidence="7" id="KW-0653">Protein transport</keyword>
<evidence type="ECO:0000256" key="18">
    <source>
        <dbReference type="SAM" id="Phobius"/>
    </source>
</evidence>
<evidence type="ECO:0000256" key="13">
    <source>
        <dbReference type="ARBA" id="ARBA00025569"/>
    </source>
</evidence>
<dbReference type="GO" id="GO:0006896">
    <property type="term" value="P:Golgi to vacuole transport"/>
    <property type="evidence" value="ECO:0007669"/>
    <property type="project" value="TreeGrafter"/>
</dbReference>
<dbReference type="InterPro" id="IPR031778">
    <property type="entry name" value="Sortilin_N"/>
</dbReference>
<dbReference type="PANTHER" id="PTHR12106:SF27">
    <property type="entry name" value="SORTILIN-RELATED RECEPTOR"/>
    <property type="match status" value="1"/>
</dbReference>
<evidence type="ECO:0000256" key="9">
    <source>
        <dbReference type="ARBA" id="ARBA00023034"/>
    </source>
</evidence>
<keyword evidence="19" id="KW-0732">Signal</keyword>
<dbReference type="OrthoDB" id="443634at2759"/>
<keyword evidence="8 18" id="KW-1133">Transmembrane helix</keyword>
<dbReference type="GO" id="GO:0005794">
    <property type="term" value="C:Golgi apparatus"/>
    <property type="evidence" value="ECO:0007669"/>
    <property type="project" value="UniProtKB-SubCell"/>
</dbReference>
<keyword evidence="6" id="KW-0677">Repeat</keyword>
<evidence type="ECO:0000256" key="17">
    <source>
        <dbReference type="SAM" id="MobiDB-lite"/>
    </source>
</evidence>
<dbReference type="SUPFAM" id="SSF110296">
    <property type="entry name" value="Oligoxyloglucan reducing end-specific cellobiohydrolase"/>
    <property type="match status" value="3"/>
</dbReference>
<dbReference type="GO" id="GO:0005829">
    <property type="term" value="C:cytosol"/>
    <property type="evidence" value="ECO:0007669"/>
    <property type="project" value="GOC"/>
</dbReference>
<dbReference type="Gene3D" id="2.10.70.80">
    <property type="match status" value="2"/>
</dbReference>
<evidence type="ECO:0000256" key="14">
    <source>
        <dbReference type="ARBA" id="ARBA00031250"/>
    </source>
</evidence>
<reference evidence="21" key="1">
    <citation type="journal article" date="2020" name="Stud. Mycol.">
        <title>101 Dothideomycetes genomes: a test case for predicting lifestyles and emergence of pathogens.</title>
        <authorList>
            <person name="Haridas S."/>
            <person name="Albert R."/>
            <person name="Binder M."/>
            <person name="Bloem J."/>
            <person name="Labutti K."/>
            <person name="Salamov A."/>
            <person name="Andreopoulos B."/>
            <person name="Baker S."/>
            <person name="Barry K."/>
            <person name="Bills G."/>
            <person name="Bluhm B."/>
            <person name="Cannon C."/>
            <person name="Castanera R."/>
            <person name="Culley D."/>
            <person name="Daum C."/>
            <person name="Ezra D."/>
            <person name="Gonzalez J."/>
            <person name="Henrissat B."/>
            <person name="Kuo A."/>
            <person name="Liang C."/>
            <person name="Lipzen A."/>
            <person name="Lutzoni F."/>
            <person name="Magnuson J."/>
            <person name="Mondo S."/>
            <person name="Nolan M."/>
            <person name="Ohm R."/>
            <person name="Pangilinan J."/>
            <person name="Park H.-J."/>
            <person name="Ramirez L."/>
            <person name="Alfaro M."/>
            <person name="Sun H."/>
            <person name="Tritt A."/>
            <person name="Yoshinaga Y."/>
            <person name="Zwiers L.-H."/>
            <person name="Turgeon B."/>
            <person name="Goodwin S."/>
            <person name="Spatafora J."/>
            <person name="Crous P."/>
            <person name="Grigoriev I."/>
        </authorList>
    </citation>
    <scope>NUCLEOTIDE SEQUENCE</scope>
    <source>
        <strain evidence="21">CBS 627.86</strain>
    </source>
</reference>
<dbReference type="Gene3D" id="3.30.60.270">
    <property type="match status" value="2"/>
</dbReference>
<feature type="domain" description="VPS10" evidence="20">
    <location>
        <begin position="49"/>
        <end position="670"/>
    </location>
</feature>
<accession>A0A6A5YHZ9</accession>
<dbReference type="GO" id="GO:0006623">
    <property type="term" value="P:protein targeting to vacuole"/>
    <property type="evidence" value="ECO:0007669"/>
    <property type="project" value="TreeGrafter"/>
</dbReference>
<feature type="compositionally biased region" description="Polar residues" evidence="17">
    <location>
        <begin position="667"/>
        <end position="680"/>
    </location>
</feature>
<feature type="transmembrane region" description="Helical" evidence="18">
    <location>
        <begin position="1402"/>
        <end position="1424"/>
    </location>
</feature>
<keyword evidence="9" id="KW-0333">Golgi apparatus</keyword>
<gene>
    <name evidence="21" type="ORF">BDV96DRAFT_558813</name>
</gene>
<dbReference type="FunFam" id="3.30.60.270:FF:000005">
    <property type="entry name" value="Sortilin"/>
    <property type="match status" value="1"/>
</dbReference>
<name>A0A6A5YHZ9_9PLEO</name>
<evidence type="ECO:0000256" key="12">
    <source>
        <dbReference type="ARBA" id="ARBA00023180"/>
    </source>
</evidence>
<evidence type="ECO:0000259" key="20">
    <source>
        <dbReference type="SMART" id="SM00602"/>
    </source>
</evidence>
<feature type="signal peptide" evidence="19">
    <location>
        <begin position="1"/>
        <end position="22"/>
    </location>
</feature>
<evidence type="ECO:0000256" key="4">
    <source>
        <dbReference type="ARBA" id="ARBA00022448"/>
    </source>
</evidence>
<keyword evidence="12" id="KW-0325">Glycoprotein</keyword>